<name>A0A1I2R210_9BACI</name>
<accession>A0A1I2R210</accession>
<dbReference type="Proteomes" id="UP000198897">
    <property type="component" value="Unassembled WGS sequence"/>
</dbReference>
<sequence length="66" mass="7243">MKEAESQELSASFYIQSSSVCRSTIILLKTSVRIMDAIVKANEKVIYSLSSLTTFGIALNLEGRAE</sequence>
<reference evidence="2" key="1">
    <citation type="submission" date="2016-10" db="EMBL/GenBank/DDBJ databases">
        <authorList>
            <person name="Varghese N."/>
            <person name="Submissions S."/>
        </authorList>
    </citation>
    <scope>NUCLEOTIDE SEQUENCE [LARGE SCALE GENOMIC DNA]</scope>
    <source>
        <strain evidence="2">FP5</strain>
    </source>
</reference>
<dbReference type="AlphaFoldDB" id="A0A1I2R210"/>
<gene>
    <name evidence="1" type="ORF">SAMN05216353_1353</name>
</gene>
<organism evidence="1 2">
    <name type="scientific">Halobacillus alkaliphilus</name>
    <dbReference type="NCBI Taxonomy" id="396056"/>
    <lineage>
        <taxon>Bacteria</taxon>
        <taxon>Bacillati</taxon>
        <taxon>Bacillota</taxon>
        <taxon>Bacilli</taxon>
        <taxon>Bacillales</taxon>
        <taxon>Bacillaceae</taxon>
        <taxon>Halobacillus</taxon>
    </lineage>
</organism>
<dbReference type="EMBL" id="FOOG01000035">
    <property type="protein sequence ID" value="SFG32617.1"/>
    <property type="molecule type" value="Genomic_DNA"/>
</dbReference>
<keyword evidence="2" id="KW-1185">Reference proteome</keyword>
<protein>
    <submittedName>
        <fullName evidence="1">Uncharacterized protein</fullName>
    </submittedName>
</protein>
<evidence type="ECO:0000313" key="1">
    <source>
        <dbReference type="EMBL" id="SFG32617.1"/>
    </source>
</evidence>
<proteinExistence type="predicted"/>
<evidence type="ECO:0000313" key="2">
    <source>
        <dbReference type="Proteomes" id="UP000198897"/>
    </source>
</evidence>